<comment type="caution">
    <text evidence="1">The sequence shown here is derived from an EMBL/GenBank/DDBJ whole genome shotgun (WGS) entry which is preliminary data.</text>
</comment>
<evidence type="ECO:0000313" key="1">
    <source>
        <dbReference type="EMBL" id="EEH64049.1"/>
    </source>
</evidence>
<dbReference type="HOGENOM" id="CLU_2230667_0_0_11"/>
<reference evidence="1 2" key="1">
    <citation type="submission" date="2009-01" db="EMBL/GenBank/DDBJ databases">
        <authorList>
            <person name="Qin X."/>
            <person name="Bachman B."/>
            <person name="Battles P."/>
            <person name="Bell A."/>
            <person name="Bess C."/>
            <person name="Bickham C."/>
            <person name="Chaboub L."/>
            <person name="Chen D."/>
            <person name="Coyle M."/>
            <person name="Deiros D.R."/>
            <person name="Dinh H."/>
            <person name="Forbes L."/>
            <person name="Fowler G."/>
            <person name="Francisco L."/>
            <person name="Fu Q."/>
            <person name="Gubbala S."/>
            <person name="Hale W."/>
            <person name="Han Y."/>
            <person name="Hemphill L."/>
            <person name="Highlander S.K."/>
            <person name="Hirani K."/>
            <person name="Hogues M."/>
            <person name="Jackson L."/>
            <person name="Jakkamsetti A."/>
            <person name="Javaid M."/>
            <person name="Jiang H."/>
            <person name="Korchina V."/>
            <person name="Kovar C."/>
            <person name="Lara F."/>
            <person name="Lee S."/>
            <person name="Mata R."/>
            <person name="Mathew T."/>
            <person name="Moen C."/>
            <person name="Morales K."/>
            <person name="Munidasa M."/>
            <person name="Nazareth L."/>
            <person name="Ngo R."/>
            <person name="Nguyen L."/>
            <person name="Okwuonu G."/>
            <person name="Ongeri F."/>
            <person name="Patil S."/>
            <person name="Petrosino J."/>
            <person name="Pham C."/>
            <person name="Pham P."/>
            <person name="Pu L.-L."/>
            <person name="Puazo M."/>
            <person name="Raj R."/>
            <person name="Reid J."/>
            <person name="Rouhana J."/>
            <person name="Saada N."/>
            <person name="Shang Y."/>
            <person name="Simmons D."/>
            <person name="Thornton R."/>
            <person name="Warren J."/>
            <person name="Weissenberger G."/>
            <person name="Zhang J."/>
            <person name="Zhang L."/>
            <person name="Zhou C."/>
            <person name="Zhu D."/>
            <person name="Muzny D."/>
            <person name="Worley K."/>
            <person name="Gibbs R."/>
        </authorList>
    </citation>
    <scope>NUCLEOTIDE SEQUENCE [LARGE SCALE GENOMIC DNA]</scope>
    <source>
        <strain evidence="1 2">DSM 15436</strain>
    </source>
</reference>
<gene>
    <name evidence="1" type="ORF">HMPREF0044_1068</name>
</gene>
<name>C0W0J0_9ACTO</name>
<proteinExistence type="predicted"/>
<accession>C0W0J0</accession>
<sequence length="105" mass="11985">MLGIIYNYLPHAKTQIREIKTTGELELLSLRQLLPETDQYFAQMLKELQNLGILKIADLEILGWVTLKTRFGLAAQTLEQLLNGKTNHTLEIPEATEILIRLALE</sequence>
<evidence type="ECO:0000313" key="2">
    <source>
        <dbReference type="Proteomes" id="UP000010301"/>
    </source>
</evidence>
<organism evidence="1 2">
    <name type="scientific">Gleimia coleocanis DSM 15436</name>
    <dbReference type="NCBI Taxonomy" id="525245"/>
    <lineage>
        <taxon>Bacteria</taxon>
        <taxon>Bacillati</taxon>
        <taxon>Actinomycetota</taxon>
        <taxon>Actinomycetes</taxon>
        <taxon>Actinomycetales</taxon>
        <taxon>Actinomycetaceae</taxon>
        <taxon>Gleimia</taxon>
    </lineage>
</organism>
<dbReference type="STRING" id="525245.HMPREF0044_1068"/>
<keyword evidence="2" id="KW-1185">Reference proteome</keyword>
<dbReference type="EMBL" id="ACFG01000030">
    <property type="protein sequence ID" value="EEH64049.1"/>
    <property type="molecule type" value="Genomic_DNA"/>
</dbReference>
<protein>
    <submittedName>
        <fullName evidence="1">Uncharacterized protein</fullName>
    </submittedName>
</protein>
<dbReference type="AlphaFoldDB" id="C0W0J0"/>
<dbReference type="Proteomes" id="UP000010301">
    <property type="component" value="Unassembled WGS sequence"/>
</dbReference>